<organism evidence="1 2">
    <name type="scientific">Eretmocerus hayati</name>
    <dbReference type="NCBI Taxonomy" id="131215"/>
    <lineage>
        <taxon>Eukaryota</taxon>
        <taxon>Metazoa</taxon>
        <taxon>Ecdysozoa</taxon>
        <taxon>Arthropoda</taxon>
        <taxon>Hexapoda</taxon>
        <taxon>Insecta</taxon>
        <taxon>Pterygota</taxon>
        <taxon>Neoptera</taxon>
        <taxon>Endopterygota</taxon>
        <taxon>Hymenoptera</taxon>
        <taxon>Apocrita</taxon>
        <taxon>Proctotrupomorpha</taxon>
        <taxon>Chalcidoidea</taxon>
        <taxon>Aphelinidae</taxon>
        <taxon>Aphelininae</taxon>
        <taxon>Eretmocerus</taxon>
    </lineage>
</organism>
<name>A0ACC2N9K1_9HYME</name>
<keyword evidence="2" id="KW-1185">Reference proteome</keyword>
<protein>
    <submittedName>
        <fullName evidence="1">Uncharacterized protein</fullName>
    </submittedName>
</protein>
<sequence length="258" mass="29676">MAASKDTALMVTYEIINAIQANRFLYDKGMDEYMEKWRDERPAVLKKIAKDISEQFDIKLDGTTGSISQFQIQIFVLQCITSSLLSEQSLWSKWMGIVKKYKEEHKKVKAYEPSGSGTDVKITSNWPFYKDMVWLEPFVDHLPQMSNVDSDGDSETLPESPSESQHAKKTFKKRKPSKNQDYDTEILENLLKTNQATLSSIEQQVAQAEEADPLSNYLPLINMRHNEVPDCLKYECTKQVLAYISYYVKKNCGRPSDD</sequence>
<reference evidence="1" key="1">
    <citation type="submission" date="2023-04" db="EMBL/GenBank/DDBJ databases">
        <title>A chromosome-level genome assembly of the parasitoid wasp Eretmocerus hayati.</title>
        <authorList>
            <person name="Zhong Y."/>
            <person name="Liu S."/>
            <person name="Liu Y."/>
        </authorList>
    </citation>
    <scope>NUCLEOTIDE SEQUENCE</scope>
    <source>
        <strain evidence="1">ZJU_SS_LIU_2023</strain>
    </source>
</reference>
<evidence type="ECO:0000313" key="1">
    <source>
        <dbReference type="EMBL" id="KAJ8667899.1"/>
    </source>
</evidence>
<dbReference type="Proteomes" id="UP001239111">
    <property type="component" value="Chromosome 4"/>
</dbReference>
<evidence type="ECO:0000313" key="2">
    <source>
        <dbReference type="Proteomes" id="UP001239111"/>
    </source>
</evidence>
<proteinExistence type="predicted"/>
<comment type="caution">
    <text evidence="1">The sequence shown here is derived from an EMBL/GenBank/DDBJ whole genome shotgun (WGS) entry which is preliminary data.</text>
</comment>
<gene>
    <name evidence="1" type="ORF">QAD02_009562</name>
</gene>
<dbReference type="EMBL" id="CM056744">
    <property type="protein sequence ID" value="KAJ8667899.1"/>
    <property type="molecule type" value="Genomic_DNA"/>
</dbReference>
<accession>A0ACC2N9K1</accession>